<dbReference type="InterPro" id="IPR022193">
    <property type="entry name" value="DUF3718"/>
</dbReference>
<feature type="signal peptide" evidence="1">
    <location>
        <begin position="1"/>
        <end position="20"/>
    </location>
</feature>
<gene>
    <name evidence="2" type="ORF">E8M12_02840</name>
</gene>
<dbReference type="AlphaFoldDB" id="A0A4U1B8P7"/>
<organism evidence="2 3">
    <name type="scientific">Thalassotalea mangrovi</name>
    <dbReference type="NCBI Taxonomy" id="2572245"/>
    <lineage>
        <taxon>Bacteria</taxon>
        <taxon>Pseudomonadati</taxon>
        <taxon>Pseudomonadota</taxon>
        <taxon>Gammaproteobacteria</taxon>
        <taxon>Alteromonadales</taxon>
        <taxon>Colwelliaceae</taxon>
        <taxon>Thalassotalea</taxon>
    </lineage>
</organism>
<keyword evidence="1" id="KW-0732">Signal</keyword>
<accession>A0A4U1B8P7</accession>
<feature type="chain" id="PRO_5020373719" evidence="1">
    <location>
        <begin position="21"/>
        <end position="104"/>
    </location>
</feature>
<name>A0A4U1B8P7_9GAMM</name>
<keyword evidence="3" id="KW-1185">Reference proteome</keyword>
<dbReference type="Pfam" id="PF12514">
    <property type="entry name" value="DUF3718"/>
    <property type="match status" value="1"/>
</dbReference>
<protein>
    <submittedName>
        <fullName evidence="2">DUF3718 domain-containing protein</fullName>
    </submittedName>
</protein>
<sequence>MKTLILTCTATLLTLSSAHAANNLDPYVESALQEICKSASSDNVLRMDRTIKQYQLDHQTVALNVVCNDQDIISFAYDSGARKTANRLQRSIGDTEITDLAMLK</sequence>
<evidence type="ECO:0000256" key="1">
    <source>
        <dbReference type="SAM" id="SignalP"/>
    </source>
</evidence>
<dbReference type="RefSeq" id="WP_136734574.1">
    <property type="nucleotide sequence ID" value="NZ_SWDB01000005.1"/>
</dbReference>
<dbReference type="Proteomes" id="UP000307999">
    <property type="component" value="Unassembled WGS sequence"/>
</dbReference>
<reference evidence="2 3" key="1">
    <citation type="submission" date="2019-04" db="EMBL/GenBank/DDBJ databases">
        <title>Thalassotalea guangxiensis sp. nov., isolated from sediment of the coastal wetland.</title>
        <authorList>
            <person name="Zheng S."/>
            <person name="Zhang D."/>
        </authorList>
    </citation>
    <scope>NUCLEOTIDE SEQUENCE [LARGE SCALE GENOMIC DNA]</scope>
    <source>
        <strain evidence="2 3">ZS-4</strain>
    </source>
</reference>
<evidence type="ECO:0000313" key="3">
    <source>
        <dbReference type="Proteomes" id="UP000307999"/>
    </source>
</evidence>
<dbReference type="EMBL" id="SWDB01000005">
    <property type="protein sequence ID" value="TKB46895.1"/>
    <property type="molecule type" value="Genomic_DNA"/>
</dbReference>
<comment type="caution">
    <text evidence="2">The sequence shown here is derived from an EMBL/GenBank/DDBJ whole genome shotgun (WGS) entry which is preliminary data.</text>
</comment>
<evidence type="ECO:0000313" key="2">
    <source>
        <dbReference type="EMBL" id="TKB46895.1"/>
    </source>
</evidence>
<dbReference type="OrthoDB" id="6401678at2"/>
<proteinExistence type="predicted"/>